<dbReference type="PATRIC" id="fig|1286171.3.peg.1419"/>
<feature type="domain" description="PPM-type phosphatase" evidence="1">
    <location>
        <begin position="2"/>
        <end position="249"/>
    </location>
</feature>
<dbReference type="EMBL" id="CP007452">
    <property type="protein sequence ID" value="AHM56763.1"/>
    <property type="molecule type" value="Genomic_DNA"/>
</dbReference>
<proteinExistence type="predicted"/>
<dbReference type="HOGENOM" id="CLU_034545_4_1_9"/>
<dbReference type="AlphaFoldDB" id="W8TG11"/>
<dbReference type="PROSITE" id="PS51746">
    <property type="entry name" value="PPM_2"/>
    <property type="match status" value="1"/>
</dbReference>
<accession>W8TG11</accession>
<dbReference type="InterPro" id="IPR036457">
    <property type="entry name" value="PPM-type-like_dom_sf"/>
</dbReference>
<keyword evidence="3" id="KW-1185">Reference proteome</keyword>
<dbReference type="CDD" id="cd00143">
    <property type="entry name" value="PP2Cc"/>
    <property type="match status" value="1"/>
</dbReference>
<organism evidence="2 3">
    <name type="scientific">Peptoclostridium acidaminophilum DSM 3953</name>
    <dbReference type="NCBI Taxonomy" id="1286171"/>
    <lineage>
        <taxon>Bacteria</taxon>
        <taxon>Bacillati</taxon>
        <taxon>Bacillota</taxon>
        <taxon>Clostridia</taxon>
        <taxon>Peptostreptococcales</taxon>
        <taxon>Peptoclostridiaceae</taxon>
        <taxon>Peptoclostridium</taxon>
    </lineage>
</organism>
<dbReference type="NCBIfam" id="NF033484">
    <property type="entry name" value="Stp1_PP2C_phos"/>
    <property type="match status" value="1"/>
</dbReference>
<evidence type="ECO:0000259" key="1">
    <source>
        <dbReference type="PROSITE" id="PS51746"/>
    </source>
</evidence>
<dbReference type="PANTHER" id="PTHR47992">
    <property type="entry name" value="PROTEIN PHOSPHATASE"/>
    <property type="match status" value="1"/>
</dbReference>
<dbReference type="EC" id="3.1.3.16" evidence="2"/>
<sequence length="249" mass="27230">MRYEALSDIGNVRKVNEDFLGAELLDVSGKLTGIFVIADGMGGHNKGELASKIAVENTIKLLKEKIARGCSAEDTAFVIESIIKSYEDSNSKIMQMASNNAEYKGMGTTLTTAVILHNKLYIGNVGDSRCYIFRENKLQRLTNDNSLVQELVFKGLITEDEARVHPQRNLITRAVGLDEVLKVDIYENEVAKGDQILLTTDGLASMITSEDIQNVLTSSKSITDNCLVLVEKAKSNGGSDNISIINILI</sequence>
<dbReference type="SUPFAM" id="SSF81606">
    <property type="entry name" value="PP2C-like"/>
    <property type="match status" value="1"/>
</dbReference>
<protein>
    <submittedName>
        <fullName evidence="2">Protein phosphatase PrpC</fullName>
        <ecNumber evidence="2">3.1.3.16</ecNumber>
    </submittedName>
</protein>
<dbReference type="SMART" id="SM00331">
    <property type="entry name" value="PP2C_SIG"/>
    <property type="match status" value="1"/>
</dbReference>
<dbReference type="Gene3D" id="3.60.40.10">
    <property type="entry name" value="PPM-type phosphatase domain"/>
    <property type="match status" value="1"/>
</dbReference>
<dbReference type="OrthoDB" id="9801841at2"/>
<name>W8TG11_PEPAC</name>
<dbReference type="Pfam" id="PF13672">
    <property type="entry name" value="PP2C_2"/>
    <property type="match status" value="1"/>
</dbReference>
<dbReference type="eggNOG" id="COG0631">
    <property type="taxonomic scope" value="Bacteria"/>
</dbReference>
<keyword evidence="2" id="KW-0378">Hydrolase</keyword>
<dbReference type="KEGG" id="eac:EAL2_c14680"/>
<evidence type="ECO:0000313" key="3">
    <source>
        <dbReference type="Proteomes" id="UP000019591"/>
    </source>
</evidence>
<gene>
    <name evidence="2" type="primary">prpC</name>
    <name evidence="2" type="ORF">EAL2_c14680</name>
</gene>
<dbReference type="InterPro" id="IPR015655">
    <property type="entry name" value="PP2C"/>
</dbReference>
<reference evidence="2 3" key="1">
    <citation type="journal article" date="2014" name="Genome Announc.">
        <title>Complete Genome Sequence of Amino Acid-Utilizing Eubacterium acidaminophilum al-2 (DSM 3953).</title>
        <authorList>
            <person name="Poehlein A."/>
            <person name="Andreesen J.R."/>
            <person name="Daniel R."/>
        </authorList>
    </citation>
    <scope>NUCLEOTIDE SEQUENCE [LARGE SCALE GENOMIC DNA]</scope>
    <source>
        <strain evidence="2 3">DSM 3953</strain>
    </source>
</reference>
<dbReference type="InterPro" id="IPR001932">
    <property type="entry name" value="PPM-type_phosphatase-like_dom"/>
</dbReference>
<evidence type="ECO:0000313" key="2">
    <source>
        <dbReference type="EMBL" id="AHM56763.1"/>
    </source>
</evidence>
<dbReference type="GO" id="GO:0004722">
    <property type="term" value="F:protein serine/threonine phosphatase activity"/>
    <property type="evidence" value="ECO:0007669"/>
    <property type="project" value="UniProtKB-EC"/>
</dbReference>
<dbReference type="Proteomes" id="UP000019591">
    <property type="component" value="Chromosome"/>
</dbReference>
<dbReference type="SMART" id="SM00332">
    <property type="entry name" value="PP2Cc"/>
    <property type="match status" value="1"/>
</dbReference>
<dbReference type="RefSeq" id="WP_025435746.1">
    <property type="nucleotide sequence ID" value="NZ_CP007452.1"/>
</dbReference>
<dbReference type="STRING" id="1286171.EAL2_c14680"/>